<dbReference type="AlphaFoldDB" id="A0A6J6A308"/>
<gene>
    <name evidence="1" type="ORF">UFOPK4189_01554</name>
</gene>
<dbReference type="PANTHER" id="PTHR31118">
    <property type="entry name" value="CYCLASE-LIKE PROTEIN 2"/>
    <property type="match status" value="1"/>
</dbReference>
<evidence type="ECO:0000313" key="1">
    <source>
        <dbReference type="EMBL" id="CAB4363779.1"/>
    </source>
</evidence>
<dbReference type="Gene3D" id="3.50.30.50">
    <property type="entry name" value="Putative cyclase"/>
    <property type="match status" value="1"/>
</dbReference>
<dbReference type="GO" id="GO:0004061">
    <property type="term" value="F:arylformamidase activity"/>
    <property type="evidence" value="ECO:0007669"/>
    <property type="project" value="InterPro"/>
</dbReference>
<reference evidence="1" key="1">
    <citation type="submission" date="2020-05" db="EMBL/GenBank/DDBJ databases">
        <authorList>
            <person name="Chiriac C."/>
            <person name="Salcher M."/>
            <person name="Ghai R."/>
            <person name="Kavagutti S V."/>
        </authorList>
    </citation>
    <scope>NUCLEOTIDE SEQUENCE</scope>
</reference>
<name>A0A6J6A308_9ZZZZ</name>
<dbReference type="InterPro" id="IPR037175">
    <property type="entry name" value="KFase_sf"/>
</dbReference>
<dbReference type="GO" id="GO:0019441">
    <property type="term" value="P:L-tryptophan catabolic process to kynurenine"/>
    <property type="evidence" value="ECO:0007669"/>
    <property type="project" value="InterPro"/>
</dbReference>
<organism evidence="1">
    <name type="scientific">freshwater metagenome</name>
    <dbReference type="NCBI Taxonomy" id="449393"/>
    <lineage>
        <taxon>unclassified sequences</taxon>
        <taxon>metagenomes</taxon>
        <taxon>ecological metagenomes</taxon>
    </lineage>
</organism>
<proteinExistence type="predicted"/>
<sequence>MASLIDLSHVITNGMLTYPGLPEPQVYAHLDREAAERIYGAGVTFQIGMITMCTNTGTYLDVPFHRFADGHDLTGLALERVSGVPAVCIDCRGRTTIGPDVLEGLSLQGVAVLFHTGHSRHFGTPAYFEPHPYLTEDTAVALVAAGVAIVGIDSLNIDATHSPEGDGRPVHTTLLREGVPIVEHLTNLAVLPSSGFTFTAVPPKIEGLGTFTVRAHALVS</sequence>
<dbReference type="InterPro" id="IPR007325">
    <property type="entry name" value="KFase/CYL"/>
</dbReference>
<protein>
    <submittedName>
        <fullName evidence="1">Unannotated protein</fullName>
    </submittedName>
</protein>
<dbReference type="Pfam" id="PF04199">
    <property type="entry name" value="Cyclase"/>
    <property type="match status" value="1"/>
</dbReference>
<dbReference type="SUPFAM" id="SSF102198">
    <property type="entry name" value="Putative cyclase"/>
    <property type="match status" value="1"/>
</dbReference>
<dbReference type="EMBL" id="CAESGF010000007">
    <property type="protein sequence ID" value="CAB4363779.1"/>
    <property type="molecule type" value="Genomic_DNA"/>
</dbReference>
<dbReference type="PANTHER" id="PTHR31118:SF12">
    <property type="entry name" value="CYCLASE-LIKE PROTEIN 2"/>
    <property type="match status" value="1"/>
</dbReference>
<accession>A0A6J6A308</accession>